<evidence type="ECO:0000256" key="2">
    <source>
        <dbReference type="ARBA" id="ARBA00023015"/>
    </source>
</evidence>
<evidence type="ECO:0000256" key="1">
    <source>
        <dbReference type="ARBA" id="ARBA00007682"/>
    </source>
</evidence>
<dbReference type="InterPro" id="IPR040168">
    <property type="entry name" value="Not2/3/5"/>
</dbReference>
<protein>
    <submittedName>
        <fullName evidence="5">Uncharacterized protein</fullName>
    </submittedName>
</protein>
<feature type="compositionally biased region" description="Polar residues" evidence="4">
    <location>
        <begin position="31"/>
        <end position="44"/>
    </location>
</feature>
<dbReference type="AlphaFoldDB" id="A0A3P6EK71"/>
<dbReference type="GO" id="GO:0030015">
    <property type="term" value="C:CCR4-NOT core complex"/>
    <property type="evidence" value="ECO:0007669"/>
    <property type="project" value="InterPro"/>
</dbReference>
<name>A0A3P6EK71_BRAOL</name>
<keyword evidence="2" id="KW-0805">Transcription regulation</keyword>
<evidence type="ECO:0000313" key="5">
    <source>
        <dbReference type="EMBL" id="VDD32762.1"/>
    </source>
</evidence>
<accession>A0A3P6EK71</accession>
<evidence type="ECO:0000256" key="4">
    <source>
        <dbReference type="SAM" id="MobiDB-lite"/>
    </source>
</evidence>
<sequence length="138" mass="15373">MHAQSVNSMMLSDHSNDSLLFDINNDFSQLSSRPGSASGNQGQLGSLRKQASGVPIVQQNQEFRIQNEDFPALPGYKDGSSDNPLDMHQKEQLHDNAMSMMHSQNFPMGRSGGFNLGEHIHHIVHNIHHLLVVYKVLT</sequence>
<evidence type="ECO:0000256" key="3">
    <source>
        <dbReference type="ARBA" id="ARBA00023163"/>
    </source>
</evidence>
<organism evidence="5">
    <name type="scientific">Brassica oleracea</name>
    <name type="common">Wild cabbage</name>
    <dbReference type="NCBI Taxonomy" id="3712"/>
    <lineage>
        <taxon>Eukaryota</taxon>
        <taxon>Viridiplantae</taxon>
        <taxon>Streptophyta</taxon>
        <taxon>Embryophyta</taxon>
        <taxon>Tracheophyta</taxon>
        <taxon>Spermatophyta</taxon>
        <taxon>Magnoliopsida</taxon>
        <taxon>eudicotyledons</taxon>
        <taxon>Gunneridae</taxon>
        <taxon>Pentapetalae</taxon>
        <taxon>rosids</taxon>
        <taxon>malvids</taxon>
        <taxon>Brassicales</taxon>
        <taxon>Brassicaceae</taxon>
        <taxon>Brassiceae</taxon>
        <taxon>Brassica</taxon>
    </lineage>
</organism>
<proteinExistence type="inferred from homology"/>
<dbReference type="PANTHER" id="PTHR23326">
    <property type="entry name" value="CCR4 NOT-RELATED"/>
    <property type="match status" value="1"/>
</dbReference>
<feature type="region of interest" description="Disordered" evidence="4">
    <location>
        <begin position="31"/>
        <end position="51"/>
    </location>
</feature>
<dbReference type="EMBL" id="LR031875">
    <property type="protein sequence ID" value="VDD32762.1"/>
    <property type="molecule type" value="Genomic_DNA"/>
</dbReference>
<comment type="similarity">
    <text evidence="1">Belongs to the CNOT2/3/5 family.</text>
</comment>
<gene>
    <name evidence="5" type="ORF">BOLC9T58085H</name>
</gene>
<reference evidence="5" key="1">
    <citation type="submission" date="2018-11" db="EMBL/GenBank/DDBJ databases">
        <authorList>
            <consortium name="Genoscope - CEA"/>
            <person name="William W."/>
        </authorList>
    </citation>
    <scope>NUCLEOTIDE SEQUENCE</scope>
</reference>
<keyword evidence="3" id="KW-0804">Transcription</keyword>